<evidence type="ECO:0000256" key="4">
    <source>
        <dbReference type="ARBA" id="ARBA00022692"/>
    </source>
</evidence>
<keyword evidence="3" id="KW-1003">Cell membrane</keyword>
<feature type="transmembrane region" description="Helical" evidence="7">
    <location>
        <begin position="127"/>
        <end position="151"/>
    </location>
</feature>
<dbReference type="Pfam" id="PF00528">
    <property type="entry name" value="BPD_transp_1"/>
    <property type="match status" value="1"/>
</dbReference>
<evidence type="ECO:0000256" key="7">
    <source>
        <dbReference type="RuleBase" id="RU363032"/>
    </source>
</evidence>
<comment type="caution">
    <text evidence="9">The sequence shown here is derived from an EMBL/GenBank/DDBJ whole genome shotgun (WGS) entry which is preliminary data.</text>
</comment>
<comment type="subcellular location">
    <subcellularLocation>
        <location evidence="1 7">Cell membrane</location>
        <topology evidence="1 7">Multi-pass membrane protein</topology>
    </subcellularLocation>
</comment>
<dbReference type="InterPro" id="IPR000515">
    <property type="entry name" value="MetI-like"/>
</dbReference>
<name>A0A106BRY1_THIDE</name>
<dbReference type="Proteomes" id="UP000064243">
    <property type="component" value="Unassembled WGS sequence"/>
</dbReference>
<evidence type="ECO:0000313" key="10">
    <source>
        <dbReference type="Proteomes" id="UP000064243"/>
    </source>
</evidence>
<dbReference type="OrthoDB" id="8557224at2"/>
<evidence type="ECO:0000313" key="9">
    <source>
        <dbReference type="EMBL" id="KVW97553.1"/>
    </source>
</evidence>
<feature type="transmembrane region" description="Helical" evidence="7">
    <location>
        <begin position="240"/>
        <end position="257"/>
    </location>
</feature>
<dbReference type="GO" id="GO:0005886">
    <property type="term" value="C:plasma membrane"/>
    <property type="evidence" value="ECO:0007669"/>
    <property type="project" value="UniProtKB-SubCell"/>
</dbReference>
<reference evidence="9 10" key="1">
    <citation type="journal article" date="2015" name="Appl. Environ. Microbiol.">
        <title>Aerobic and Anaerobic Thiosulfate Oxidation by a Cold-Adapted, Subglacial Chemoautotroph.</title>
        <authorList>
            <person name="Harrold Z.R."/>
            <person name="Skidmore M.L."/>
            <person name="Hamilton T.L."/>
            <person name="Desch L."/>
            <person name="Amada K."/>
            <person name="van Gelder W."/>
            <person name="Glover K."/>
            <person name="Roden E.E."/>
            <person name="Boyd E.S."/>
        </authorList>
    </citation>
    <scope>NUCLEOTIDE SEQUENCE [LARGE SCALE GENOMIC DNA]</scope>
    <source>
        <strain evidence="9 10">RG</strain>
    </source>
</reference>
<keyword evidence="4 7" id="KW-0812">Transmembrane</keyword>
<keyword evidence="10" id="KW-1185">Reference proteome</keyword>
<comment type="similarity">
    <text evidence="7">Belongs to the binding-protein-dependent transport system permease family.</text>
</comment>
<accession>A0A106BRY1</accession>
<dbReference type="PATRIC" id="fig|36861.3.peg.240"/>
<dbReference type="CDD" id="cd06261">
    <property type="entry name" value="TM_PBP2"/>
    <property type="match status" value="1"/>
</dbReference>
<dbReference type="PROSITE" id="PS50928">
    <property type="entry name" value="ABC_TM1"/>
    <property type="match status" value="1"/>
</dbReference>
<organism evidence="9 10">
    <name type="scientific">Thiobacillus denitrificans</name>
    <dbReference type="NCBI Taxonomy" id="36861"/>
    <lineage>
        <taxon>Bacteria</taxon>
        <taxon>Pseudomonadati</taxon>
        <taxon>Pseudomonadota</taxon>
        <taxon>Betaproteobacteria</taxon>
        <taxon>Nitrosomonadales</taxon>
        <taxon>Thiobacillaceae</taxon>
        <taxon>Thiobacillus</taxon>
    </lineage>
</organism>
<dbReference type="GO" id="GO:0015416">
    <property type="term" value="F:ABC-type phosphonate transporter activity"/>
    <property type="evidence" value="ECO:0007669"/>
    <property type="project" value="InterPro"/>
</dbReference>
<dbReference type="AlphaFoldDB" id="A0A106BRY1"/>
<dbReference type="InterPro" id="IPR035906">
    <property type="entry name" value="MetI-like_sf"/>
</dbReference>
<keyword evidence="6 7" id="KW-0472">Membrane</keyword>
<evidence type="ECO:0000256" key="5">
    <source>
        <dbReference type="ARBA" id="ARBA00022989"/>
    </source>
</evidence>
<dbReference type="PANTHER" id="PTHR30043">
    <property type="entry name" value="PHOSPHONATES TRANSPORT SYSTEM PERMEASE PROTEIN"/>
    <property type="match status" value="1"/>
</dbReference>
<dbReference type="SUPFAM" id="SSF161098">
    <property type="entry name" value="MetI-like"/>
    <property type="match status" value="1"/>
</dbReference>
<evidence type="ECO:0000256" key="1">
    <source>
        <dbReference type="ARBA" id="ARBA00004651"/>
    </source>
</evidence>
<feature type="transmembrane region" description="Helical" evidence="7">
    <location>
        <begin position="81"/>
        <end position="101"/>
    </location>
</feature>
<evidence type="ECO:0000256" key="6">
    <source>
        <dbReference type="ARBA" id="ARBA00023136"/>
    </source>
</evidence>
<evidence type="ECO:0000256" key="2">
    <source>
        <dbReference type="ARBA" id="ARBA00022448"/>
    </source>
</evidence>
<proteinExistence type="inferred from homology"/>
<evidence type="ECO:0000256" key="3">
    <source>
        <dbReference type="ARBA" id="ARBA00022475"/>
    </source>
</evidence>
<dbReference type="EMBL" id="LDUG01000015">
    <property type="protein sequence ID" value="KVW97553.1"/>
    <property type="molecule type" value="Genomic_DNA"/>
</dbReference>
<dbReference type="RefSeq" id="WP_059752151.1">
    <property type="nucleotide sequence ID" value="NZ_LDUG01000015.1"/>
</dbReference>
<protein>
    <submittedName>
        <fullName evidence="9">Phosphonate ABC transporter permease</fullName>
    </submittedName>
</protein>
<evidence type="ECO:0000259" key="8">
    <source>
        <dbReference type="PROSITE" id="PS50928"/>
    </source>
</evidence>
<feature type="transmembrane region" description="Helical" evidence="7">
    <location>
        <begin position="17"/>
        <end position="35"/>
    </location>
</feature>
<gene>
    <name evidence="9" type="ORF">ABW22_03945</name>
</gene>
<keyword evidence="2 7" id="KW-0813">Transport</keyword>
<dbReference type="NCBIfam" id="TIGR01097">
    <property type="entry name" value="PhnE"/>
    <property type="match status" value="1"/>
</dbReference>
<dbReference type="PANTHER" id="PTHR30043:SF1">
    <property type="entry name" value="ABC TRANSPORT SYSTEM PERMEASE PROTEIN P69"/>
    <property type="match status" value="1"/>
</dbReference>
<dbReference type="InterPro" id="IPR005769">
    <property type="entry name" value="PhnE/PtxC"/>
</dbReference>
<dbReference type="Gene3D" id="1.10.3720.10">
    <property type="entry name" value="MetI-like"/>
    <property type="match status" value="1"/>
</dbReference>
<keyword evidence="5 7" id="KW-1133">Transmembrane helix</keyword>
<feature type="transmembrane region" description="Helical" evidence="7">
    <location>
        <begin position="213"/>
        <end position="234"/>
    </location>
</feature>
<feature type="domain" description="ABC transmembrane type-1" evidence="8">
    <location>
        <begin position="75"/>
        <end position="258"/>
    </location>
</feature>
<sequence>MTTISIWRWPTPNGLPPLPLVAALCAVLGAMWFTASLVEVDWVHLVGSLGKMAAFAGHFLVRPDWEYLPQLFDKMLETIEMTVLATAIAIVVSLPLGVLAARNATPHIVVYRVVRDLLSLMRALPELVWALVFVSAVGLGPLPGVMALALVTVGFMGKFFAEAIEVVDHKPVEGVRAHGAGWLQVRLFAMLPQALPDFVGTVMYILDHNLRAATILGLVGAGGIGYDLVMAMRLFQYDRLILIALAIYLVVTLLDRLSDQLRSRIIHGARA</sequence>